<dbReference type="PANTHER" id="PTHR43422:SF3">
    <property type="entry name" value="THIAMINE THIAZOLE SYNTHASE"/>
    <property type="match status" value="1"/>
</dbReference>
<evidence type="ECO:0000313" key="2">
    <source>
        <dbReference type="Proteomes" id="UP000742460"/>
    </source>
</evidence>
<dbReference type="Gene3D" id="3.50.50.60">
    <property type="entry name" value="FAD/NAD(P)-binding domain"/>
    <property type="match status" value="1"/>
</dbReference>
<dbReference type="Proteomes" id="UP000742460">
    <property type="component" value="Unassembled WGS sequence"/>
</dbReference>
<organism evidence="1 2">
    <name type="scientific">Brachybacterium massiliense</name>
    <dbReference type="NCBI Taxonomy" id="1755098"/>
    <lineage>
        <taxon>Bacteria</taxon>
        <taxon>Bacillati</taxon>
        <taxon>Actinomycetota</taxon>
        <taxon>Actinomycetes</taxon>
        <taxon>Micrococcales</taxon>
        <taxon>Dermabacteraceae</taxon>
        <taxon>Brachybacterium</taxon>
    </lineage>
</organism>
<dbReference type="SUPFAM" id="SSF51905">
    <property type="entry name" value="FAD/NAD(P)-binding domain"/>
    <property type="match status" value="1"/>
</dbReference>
<name>A0A921MXI6_9MICO</name>
<accession>A0A921MXI6</accession>
<dbReference type="InterPro" id="IPR036188">
    <property type="entry name" value="FAD/NAD-bd_sf"/>
</dbReference>
<dbReference type="PANTHER" id="PTHR43422">
    <property type="entry name" value="THIAMINE THIAZOLE SYNTHASE"/>
    <property type="match status" value="1"/>
</dbReference>
<reference evidence="1" key="1">
    <citation type="journal article" date="2021" name="PeerJ">
        <title>Extensive microbial diversity within the chicken gut microbiome revealed by metagenomics and culture.</title>
        <authorList>
            <person name="Gilroy R."/>
            <person name="Ravi A."/>
            <person name="Getino M."/>
            <person name="Pursley I."/>
            <person name="Horton D.L."/>
            <person name="Alikhan N.F."/>
            <person name="Baker D."/>
            <person name="Gharbi K."/>
            <person name="Hall N."/>
            <person name="Watson M."/>
            <person name="Adriaenssens E.M."/>
            <person name="Foster-Nyarko E."/>
            <person name="Jarju S."/>
            <person name="Secka A."/>
            <person name="Antonio M."/>
            <person name="Oren A."/>
            <person name="Chaudhuri R.R."/>
            <person name="La Ragione R."/>
            <person name="Hildebrand F."/>
            <person name="Pallen M.J."/>
        </authorList>
    </citation>
    <scope>NUCLEOTIDE SEQUENCE</scope>
    <source>
        <strain evidence="1">ChiGjej5B5-22894</strain>
    </source>
</reference>
<comment type="caution">
    <text evidence="1">The sequence shown here is derived from an EMBL/GenBank/DDBJ whole genome shotgun (WGS) entry which is preliminary data.</text>
</comment>
<dbReference type="AlphaFoldDB" id="A0A921MXI6"/>
<sequence length="383" mass="40209">MALDHAIIMGGGMAGLLSAAGLAEQFEQVTIIDRDELRAEDPEALAPRRGVPQGGVVHRLLALGETTMEELLPGLREELLAAGCQEWLRDSQDDIQEPGTLALTRPVLEGVIRRRVLALPAVTARQGAVGGLLTDDEGHRVTGVTVRGGDGGELHGDLVVDAAGRSSRAAGWVEGLGAERPRALSTRVHVAYTCQRLRLREDALPSGLQHVAVPASEALPLTVELEPAGSGGHILSASGTSRNLPPTDLAGLRELVARLRDQRLVAALEGAEPVGDPAAAKAAGSHRLRWEEVVDAPEGLVHVGDAAAAFTPLYAQGMTMAAVGAATLRDAVRDGLRDGDLAPGFAAQYHRDLAARLDPAWDSAVARDAQIPGAELDLEPQRR</sequence>
<evidence type="ECO:0000313" key="1">
    <source>
        <dbReference type="EMBL" id="HJG92445.1"/>
    </source>
</evidence>
<protein>
    <recommendedName>
        <fullName evidence="3">FAD-binding domain-containing protein</fullName>
    </recommendedName>
</protein>
<gene>
    <name evidence="1" type="ORF">K8V81_12065</name>
</gene>
<reference evidence="1" key="2">
    <citation type="submission" date="2021-09" db="EMBL/GenBank/DDBJ databases">
        <authorList>
            <person name="Gilroy R."/>
        </authorList>
    </citation>
    <scope>NUCLEOTIDE SEQUENCE</scope>
    <source>
        <strain evidence="1">ChiGjej5B5-22894</strain>
    </source>
</reference>
<proteinExistence type="predicted"/>
<evidence type="ECO:0008006" key="3">
    <source>
        <dbReference type="Google" id="ProtNLM"/>
    </source>
</evidence>
<dbReference type="EMBL" id="DYUE01000280">
    <property type="protein sequence ID" value="HJG92445.1"/>
    <property type="molecule type" value="Genomic_DNA"/>
</dbReference>